<evidence type="ECO:0000259" key="8">
    <source>
        <dbReference type="Pfam" id="PF00266"/>
    </source>
</evidence>
<dbReference type="InterPro" id="IPR015422">
    <property type="entry name" value="PyrdxlP-dep_Trfase_small"/>
</dbReference>
<dbReference type="InterPro" id="IPR000192">
    <property type="entry name" value="Aminotrans_V_dom"/>
</dbReference>
<dbReference type="Gene3D" id="3.90.1150.10">
    <property type="entry name" value="Aspartate Aminotransferase, domain 1"/>
    <property type="match status" value="1"/>
</dbReference>
<dbReference type="PANTHER" id="PTHR11601:SF50">
    <property type="entry name" value="CYSTEINE DESULFURASE ISCS 2-RELATED"/>
    <property type="match status" value="1"/>
</dbReference>
<keyword evidence="4" id="KW-0663">Pyridoxal phosphate</keyword>
<dbReference type="SUPFAM" id="SSF53383">
    <property type="entry name" value="PLP-dependent transferases"/>
    <property type="match status" value="1"/>
</dbReference>
<dbReference type="InterPro" id="IPR016454">
    <property type="entry name" value="Cysteine_dSase"/>
</dbReference>
<evidence type="ECO:0000256" key="6">
    <source>
        <dbReference type="ARBA" id="ARBA00023014"/>
    </source>
</evidence>
<evidence type="ECO:0000313" key="9">
    <source>
        <dbReference type="EMBL" id="RGS44162.1"/>
    </source>
</evidence>
<dbReference type="GO" id="GO:0031071">
    <property type="term" value="F:cysteine desulfurase activity"/>
    <property type="evidence" value="ECO:0007669"/>
    <property type="project" value="UniProtKB-ARBA"/>
</dbReference>
<reference evidence="9 10" key="1">
    <citation type="submission" date="2018-08" db="EMBL/GenBank/DDBJ databases">
        <title>A genome reference for cultivated species of the human gut microbiota.</title>
        <authorList>
            <person name="Zou Y."/>
            <person name="Xue W."/>
            <person name="Luo G."/>
        </authorList>
    </citation>
    <scope>NUCLEOTIDE SEQUENCE [LARGE SCALE GENOMIC DNA]</scope>
    <source>
        <strain evidence="9 10">AF22-21</strain>
    </source>
</reference>
<evidence type="ECO:0000256" key="1">
    <source>
        <dbReference type="ARBA" id="ARBA00001933"/>
    </source>
</evidence>
<comment type="cofactor">
    <cofactor evidence="1 7">
        <name>pyridoxal 5'-phosphate</name>
        <dbReference type="ChEBI" id="CHEBI:597326"/>
    </cofactor>
</comment>
<keyword evidence="6" id="KW-0411">Iron-sulfur</keyword>
<dbReference type="GO" id="GO:0046872">
    <property type="term" value="F:metal ion binding"/>
    <property type="evidence" value="ECO:0007669"/>
    <property type="project" value="UniProtKB-KW"/>
</dbReference>
<evidence type="ECO:0000313" key="10">
    <source>
        <dbReference type="Proteomes" id="UP000283295"/>
    </source>
</evidence>
<keyword evidence="5" id="KW-0408">Iron</keyword>
<accession>A0A3R5ZMY5</accession>
<feature type="domain" description="Aminotransferase class V" evidence="8">
    <location>
        <begin position="4"/>
        <end position="362"/>
    </location>
</feature>
<dbReference type="InterPro" id="IPR015424">
    <property type="entry name" value="PyrdxlP-dep_Trfase"/>
</dbReference>
<evidence type="ECO:0000256" key="3">
    <source>
        <dbReference type="ARBA" id="ARBA00022723"/>
    </source>
</evidence>
<dbReference type="GO" id="GO:0051536">
    <property type="term" value="F:iron-sulfur cluster binding"/>
    <property type="evidence" value="ECO:0007669"/>
    <property type="project" value="UniProtKB-KW"/>
</dbReference>
<proteinExistence type="inferred from homology"/>
<name>A0A3R5ZMY5_9FIRM</name>
<dbReference type="Gene3D" id="1.10.260.50">
    <property type="match status" value="1"/>
</dbReference>
<sequence length="381" mass="41975">MEAYFDNSATTPVYPEVRDLVVRLMEEDYGNPSSLHLKGVEAARYVTDAREKMARLMKVMPKEIVFTSGGTESNNMALIGGALANRRAGNKIITTEVEHASVGSPVSFLEDMGFEVVRIGVDSKGVINVDELVDAVDDNTIIVSVMYVNNEIGSVMPIQDIAKRIKEKNPAVLFHVDAIQAFGKYVIYPGRMGIDMMSVSSHKFHGPKGVGALYIRDRVKVKPVIYGGGQQNGMRSGTENVPGIAGMALAAEMTYRDLDEKVRHMREVKQHLIDELTGIEEVYSNSGDAPHIASITFKGVRSEVMLHALEEREIYVSSGSACSSNKHSTSGTLKAIGLPPEKLESTLRFSFSPENTIEQVDYAVQCCKELLPVLRRYVRKK</sequence>
<dbReference type="InterPro" id="IPR020578">
    <property type="entry name" value="Aminotrans_V_PyrdxlP_BS"/>
</dbReference>
<dbReference type="PIRSF" id="PIRSF005572">
    <property type="entry name" value="NifS"/>
    <property type="match status" value="1"/>
</dbReference>
<evidence type="ECO:0000256" key="2">
    <source>
        <dbReference type="ARBA" id="ARBA00006490"/>
    </source>
</evidence>
<protein>
    <submittedName>
        <fullName evidence="9">Cysteine desulfurase</fullName>
    </submittedName>
</protein>
<evidence type="ECO:0000256" key="4">
    <source>
        <dbReference type="ARBA" id="ARBA00022898"/>
    </source>
</evidence>
<dbReference type="PANTHER" id="PTHR11601">
    <property type="entry name" value="CYSTEINE DESULFURYLASE FAMILY MEMBER"/>
    <property type="match status" value="1"/>
</dbReference>
<gene>
    <name evidence="9" type="ORF">DWX94_01310</name>
</gene>
<evidence type="ECO:0000256" key="7">
    <source>
        <dbReference type="RuleBase" id="RU004504"/>
    </source>
</evidence>
<dbReference type="Gene3D" id="3.40.640.10">
    <property type="entry name" value="Type I PLP-dependent aspartate aminotransferase-like (Major domain)"/>
    <property type="match status" value="1"/>
</dbReference>
<dbReference type="FunFam" id="3.40.640.10:FF:000084">
    <property type="entry name" value="IscS-like cysteine desulfurase"/>
    <property type="match status" value="1"/>
</dbReference>
<comment type="caution">
    <text evidence="9">The sequence shown here is derived from an EMBL/GenBank/DDBJ whole genome shotgun (WGS) entry which is preliminary data.</text>
</comment>
<dbReference type="InterPro" id="IPR015421">
    <property type="entry name" value="PyrdxlP-dep_Trfase_major"/>
</dbReference>
<dbReference type="Proteomes" id="UP000283295">
    <property type="component" value="Unassembled WGS sequence"/>
</dbReference>
<keyword evidence="3" id="KW-0479">Metal-binding</keyword>
<dbReference type="Pfam" id="PF00266">
    <property type="entry name" value="Aminotran_5"/>
    <property type="match status" value="1"/>
</dbReference>
<dbReference type="AlphaFoldDB" id="A0A3R5ZMY5"/>
<dbReference type="EMBL" id="QRVK01000002">
    <property type="protein sequence ID" value="RGS44162.1"/>
    <property type="molecule type" value="Genomic_DNA"/>
</dbReference>
<dbReference type="PROSITE" id="PS00595">
    <property type="entry name" value="AA_TRANSFER_CLASS_5"/>
    <property type="match status" value="1"/>
</dbReference>
<organism evidence="9 10">
    <name type="scientific">Coprococcus eutactus</name>
    <dbReference type="NCBI Taxonomy" id="33043"/>
    <lineage>
        <taxon>Bacteria</taxon>
        <taxon>Bacillati</taxon>
        <taxon>Bacillota</taxon>
        <taxon>Clostridia</taxon>
        <taxon>Lachnospirales</taxon>
        <taxon>Lachnospiraceae</taxon>
        <taxon>Coprococcus</taxon>
    </lineage>
</organism>
<evidence type="ECO:0000256" key="5">
    <source>
        <dbReference type="ARBA" id="ARBA00023004"/>
    </source>
</evidence>
<comment type="similarity">
    <text evidence="2">Belongs to the class-V pyridoxal-phosphate-dependent aminotransferase family. NifS/IscS subfamily.</text>
</comment>
<dbReference type="OrthoDB" id="9808002at2"/>